<protein>
    <submittedName>
        <fullName evidence="1">Membrane protein</fullName>
    </submittedName>
</protein>
<dbReference type="Gene3D" id="1.25.40.10">
    <property type="entry name" value="Tetratricopeptide repeat domain"/>
    <property type="match status" value="1"/>
</dbReference>
<reference evidence="2" key="1">
    <citation type="journal article" date="2019" name="Int. J. Syst. Evol. Microbiol.">
        <title>The Global Catalogue of Microorganisms (GCM) 10K type strain sequencing project: providing services to taxonomists for standard genome sequencing and annotation.</title>
        <authorList>
            <consortium name="The Broad Institute Genomics Platform"/>
            <consortium name="The Broad Institute Genome Sequencing Center for Infectious Disease"/>
            <person name="Wu L."/>
            <person name="Ma J."/>
        </authorList>
    </citation>
    <scope>NUCLEOTIDE SEQUENCE [LARGE SCALE GENOMIC DNA]</scope>
    <source>
        <strain evidence="2">NBRC 112416</strain>
    </source>
</reference>
<gene>
    <name evidence="1" type="ORF">GCM10010862_04640</name>
</gene>
<dbReference type="EMBL" id="BSNS01000002">
    <property type="protein sequence ID" value="GLQ53206.1"/>
    <property type="molecule type" value="Genomic_DNA"/>
</dbReference>
<sequence length="181" mass="20997">MKTHRDVLDFWFIEHGQEDWFGGKPEFDALLAEHFADTHARVAMGEAWRWRETTMGRLAEVIVLDQFSRQLYRGTARAFAQDPMALTLAQEAEAQGLDRDMSLEERTFLYLPYMHSESLVVHEEAMRLFSAMDNADILDYEIKHRDCIARFGRFPFRNAALGRASTPEELAYIEEAGERGF</sequence>
<keyword evidence="2" id="KW-1185">Reference proteome</keyword>
<dbReference type="RefSeq" id="WP_284338656.1">
    <property type="nucleotide sequence ID" value="NZ_BSNS01000002.1"/>
</dbReference>
<name>A0ABQ5W0D7_9HYPH</name>
<accession>A0ABQ5W0D7</accession>
<dbReference type="SUPFAM" id="SSF48452">
    <property type="entry name" value="TPR-like"/>
    <property type="match status" value="1"/>
</dbReference>
<dbReference type="Pfam" id="PF06041">
    <property type="entry name" value="DUF924"/>
    <property type="match status" value="1"/>
</dbReference>
<evidence type="ECO:0000313" key="1">
    <source>
        <dbReference type="EMBL" id="GLQ53206.1"/>
    </source>
</evidence>
<dbReference type="InterPro" id="IPR011990">
    <property type="entry name" value="TPR-like_helical_dom_sf"/>
</dbReference>
<evidence type="ECO:0000313" key="2">
    <source>
        <dbReference type="Proteomes" id="UP001156691"/>
    </source>
</evidence>
<comment type="caution">
    <text evidence="1">The sequence shown here is derived from an EMBL/GenBank/DDBJ whole genome shotgun (WGS) entry which is preliminary data.</text>
</comment>
<dbReference type="InterPro" id="IPR010323">
    <property type="entry name" value="DUF924"/>
</dbReference>
<organism evidence="1 2">
    <name type="scientific">Devosia nitrariae</name>
    <dbReference type="NCBI Taxonomy" id="2071872"/>
    <lineage>
        <taxon>Bacteria</taxon>
        <taxon>Pseudomonadati</taxon>
        <taxon>Pseudomonadota</taxon>
        <taxon>Alphaproteobacteria</taxon>
        <taxon>Hyphomicrobiales</taxon>
        <taxon>Devosiaceae</taxon>
        <taxon>Devosia</taxon>
    </lineage>
</organism>
<dbReference type="Proteomes" id="UP001156691">
    <property type="component" value="Unassembled WGS sequence"/>
</dbReference>
<proteinExistence type="predicted"/>
<dbReference type="Gene3D" id="1.20.58.320">
    <property type="entry name" value="TPR-like"/>
    <property type="match status" value="1"/>
</dbReference>